<evidence type="ECO:0000256" key="1">
    <source>
        <dbReference type="SAM" id="Phobius"/>
    </source>
</evidence>
<feature type="transmembrane region" description="Helical" evidence="1">
    <location>
        <begin position="37"/>
        <end position="54"/>
    </location>
</feature>
<organism evidence="2">
    <name type="scientific">marine sediment metagenome</name>
    <dbReference type="NCBI Taxonomy" id="412755"/>
    <lineage>
        <taxon>unclassified sequences</taxon>
        <taxon>metagenomes</taxon>
        <taxon>ecological metagenomes</taxon>
    </lineage>
</organism>
<dbReference type="AlphaFoldDB" id="A0A0F9MFL4"/>
<keyword evidence="1" id="KW-1133">Transmembrane helix</keyword>
<feature type="transmembrane region" description="Helical" evidence="1">
    <location>
        <begin position="146"/>
        <end position="166"/>
    </location>
</feature>
<feature type="transmembrane region" description="Helical" evidence="1">
    <location>
        <begin position="104"/>
        <end position="126"/>
    </location>
</feature>
<evidence type="ECO:0000313" key="2">
    <source>
        <dbReference type="EMBL" id="KKM75365.1"/>
    </source>
</evidence>
<dbReference type="EMBL" id="LAZR01008989">
    <property type="protein sequence ID" value="KKM75365.1"/>
    <property type="molecule type" value="Genomic_DNA"/>
</dbReference>
<accession>A0A0F9MFL4</accession>
<proteinExistence type="predicted"/>
<gene>
    <name evidence="2" type="ORF">LCGC14_1391000</name>
</gene>
<comment type="caution">
    <text evidence="2">The sequence shown here is derived from an EMBL/GenBank/DDBJ whole genome shotgun (WGS) entry which is preliminary data.</text>
</comment>
<feature type="transmembrane region" description="Helical" evidence="1">
    <location>
        <begin position="74"/>
        <end position="92"/>
    </location>
</feature>
<evidence type="ECO:0008006" key="3">
    <source>
        <dbReference type="Google" id="ProtNLM"/>
    </source>
</evidence>
<keyword evidence="1" id="KW-0812">Transmembrane</keyword>
<sequence length="242" mass="27795">MEPLDFVNGMFSMIFVFLSLFIGILILLKYIKYKERIFLIVSFVWILIGSPWWPSSLSFLIALNNNVGLPLESYFTLGNVFVPVAVALWLVAFTEFLYTEKRKLILLIFVIYGSIFEIIFFILLLIDPNLIGNLNPPVDVSFKSFIMVYLLSFLLIFVISGLLFARLSLKSEDPEVRFKGKMLVGAYVTFLIGSVLDSSVPISGFIIIFTRLILILSAFFWYAGFFLPRWLKKLFLKKSLTT</sequence>
<feature type="transmembrane region" description="Helical" evidence="1">
    <location>
        <begin position="6"/>
        <end position="28"/>
    </location>
</feature>
<name>A0A0F9MFL4_9ZZZZ</name>
<reference evidence="2" key="1">
    <citation type="journal article" date="2015" name="Nature">
        <title>Complex archaea that bridge the gap between prokaryotes and eukaryotes.</title>
        <authorList>
            <person name="Spang A."/>
            <person name="Saw J.H."/>
            <person name="Jorgensen S.L."/>
            <person name="Zaremba-Niedzwiedzka K."/>
            <person name="Martijn J."/>
            <person name="Lind A.E."/>
            <person name="van Eijk R."/>
            <person name="Schleper C."/>
            <person name="Guy L."/>
            <person name="Ettema T.J."/>
        </authorList>
    </citation>
    <scope>NUCLEOTIDE SEQUENCE</scope>
</reference>
<keyword evidence="1" id="KW-0472">Membrane</keyword>
<protein>
    <recommendedName>
        <fullName evidence="3">Histidine kinase N-terminal 7TM region domain-containing protein</fullName>
    </recommendedName>
</protein>
<feature type="transmembrane region" description="Helical" evidence="1">
    <location>
        <begin position="202"/>
        <end position="227"/>
    </location>
</feature>